<dbReference type="EMBL" id="GBRH01195364">
    <property type="protein sequence ID" value="JAE02532.1"/>
    <property type="molecule type" value="Transcribed_RNA"/>
</dbReference>
<protein>
    <submittedName>
        <fullName evidence="1">Uncharacterized protein</fullName>
    </submittedName>
</protein>
<accession>A0A0A9ER17</accession>
<reference evidence="1" key="1">
    <citation type="submission" date="2014-09" db="EMBL/GenBank/DDBJ databases">
        <authorList>
            <person name="Magalhaes I.L.F."/>
            <person name="Oliveira U."/>
            <person name="Santos F.R."/>
            <person name="Vidigal T.H.D.A."/>
            <person name="Brescovit A.D."/>
            <person name="Santos A.J."/>
        </authorList>
    </citation>
    <scope>NUCLEOTIDE SEQUENCE</scope>
    <source>
        <tissue evidence="1">Shoot tissue taken approximately 20 cm above the soil surface</tissue>
    </source>
</reference>
<name>A0A0A9ER17_ARUDO</name>
<evidence type="ECO:0000313" key="1">
    <source>
        <dbReference type="EMBL" id="JAE02532.1"/>
    </source>
</evidence>
<organism evidence="1">
    <name type="scientific">Arundo donax</name>
    <name type="common">Giant reed</name>
    <name type="synonym">Donax arundinaceus</name>
    <dbReference type="NCBI Taxonomy" id="35708"/>
    <lineage>
        <taxon>Eukaryota</taxon>
        <taxon>Viridiplantae</taxon>
        <taxon>Streptophyta</taxon>
        <taxon>Embryophyta</taxon>
        <taxon>Tracheophyta</taxon>
        <taxon>Spermatophyta</taxon>
        <taxon>Magnoliopsida</taxon>
        <taxon>Liliopsida</taxon>
        <taxon>Poales</taxon>
        <taxon>Poaceae</taxon>
        <taxon>PACMAD clade</taxon>
        <taxon>Arundinoideae</taxon>
        <taxon>Arundineae</taxon>
        <taxon>Arundo</taxon>
    </lineage>
</organism>
<proteinExistence type="predicted"/>
<sequence length="43" mass="5156">MDFYMSSDPHILCYPCSSEPELHDLVHMSETIYPWKQVIHVEF</sequence>
<reference evidence="1" key="2">
    <citation type="journal article" date="2015" name="Data Brief">
        <title>Shoot transcriptome of the giant reed, Arundo donax.</title>
        <authorList>
            <person name="Barrero R.A."/>
            <person name="Guerrero F.D."/>
            <person name="Moolhuijzen P."/>
            <person name="Goolsby J.A."/>
            <person name="Tidwell J."/>
            <person name="Bellgard S.E."/>
            <person name="Bellgard M.I."/>
        </authorList>
    </citation>
    <scope>NUCLEOTIDE SEQUENCE</scope>
    <source>
        <tissue evidence="1">Shoot tissue taken approximately 20 cm above the soil surface</tissue>
    </source>
</reference>
<dbReference type="AlphaFoldDB" id="A0A0A9ER17"/>